<keyword evidence="1" id="KW-1133">Transmembrane helix</keyword>
<keyword evidence="1" id="KW-0812">Transmembrane</keyword>
<gene>
    <name evidence="2" type="ORF">EHS19_04885</name>
</gene>
<keyword evidence="3" id="KW-1185">Reference proteome</keyword>
<accession>A0A5N5RJW7</accession>
<evidence type="ECO:0000313" key="2">
    <source>
        <dbReference type="EMBL" id="KAB5607389.1"/>
    </source>
</evidence>
<dbReference type="AlphaFoldDB" id="A0A5N5RJW7"/>
<dbReference type="Proteomes" id="UP000326336">
    <property type="component" value="Unassembled WGS sequence"/>
</dbReference>
<comment type="caution">
    <text evidence="2">The sequence shown here is derived from an EMBL/GenBank/DDBJ whole genome shotgun (WGS) entry which is preliminary data.</text>
</comment>
<reference evidence="2 3" key="1">
    <citation type="journal article" date="2019" name="Int. J. Syst. Evol. Microbiol.">
        <title>Bifidobacterium jacchi sp. nov., isolated from the faeces of a baby common marmoset (Callithrix jacchus).</title>
        <authorList>
            <person name="Modesto M."/>
            <person name="Watanabe K."/>
            <person name="Arita M."/>
            <person name="Satti M."/>
            <person name="Oki K."/>
            <person name="Sciavilla P."/>
            <person name="Patavino C."/>
            <person name="Camma C."/>
            <person name="Michelini S."/>
            <person name="Sgorbati B."/>
            <person name="Mattarelli P."/>
        </authorList>
    </citation>
    <scope>NUCLEOTIDE SEQUENCE [LARGE SCALE GENOMIC DNA]</scope>
    <source>
        <strain evidence="2 3">MRM 9.3</strain>
    </source>
</reference>
<evidence type="ECO:0000313" key="3">
    <source>
        <dbReference type="Proteomes" id="UP000326336"/>
    </source>
</evidence>
<dbReference type="EMBL" id="RQSP01000012">
    <property type="protein sequence ID" value="KAB5607389.1"/>
    <property type="molecule type" value="Genomic_DNA"/>
</dbReference>
<feature type="transmembrane region" description="Helical" evidence="1">
    <location>
        <begin position="35"/>
        <end position="55"/>
    </location>
</feature>
<protein>
    <submittedName>
        <fullName evidence="2">Uncharacterized protein</fullName>
    </submittedName>
</protein>
<organism evidence="2 3">
    <name type="scientific">Bifidobacterium jacchi</name>
    <dbReference type="NCBI Taxonomy" id="2490545"/>
    <lineage>
        <taxon>Bacteria</taxon>
        <taxon>Bacillati</taxon>
        <taxon>Actinomycetota</taxon>
        <taxon>Actinomycetes</taxon>
        <taxon>Bifidobacteriales</taxon>
        <taxon>Bifidobacteriaceae</taxon>
        <taxon>Bifidobacterium</taxon>
    </lineage>
</organism>
<keyword evidence="1" id="KW-0472">Membrane</keyword>
<proteinExistence type="predicted"/>
<sequence>MPVSWPVGQLIGWPVGQLASWPVGRLASWPADRLASWPVGLLACWPVGLLAGWPVGRLINRSHRAAVALTTHNTRRPAHGGTSGVTHGLHAKSVMITLITIKVIMTLLAEFARKKIHQHRSTRQNPTLPAF</sequence>
<evidence type="ECO:0000256" key="1">
    <source>
        <dbReference type="SAM" id="Phobius"/>
    </source>
</evidence>
<name>A0A5N5RJW7_9BIFI</name>